<comment type="caution">
    <text evidence="1">The sequence shown here is derived from an EMBL/GenBank/DDBJ whole genome shotgun (WGS) entry which is preliminary data.</text>
</comment>
<accession>A0A7W4PAQ9</accession>
<gene>
    <name evidence="1" type="ORF">HLH32_13270</name>
</gene>
<proteinExistence type="predicted"/>
<protein>
    <submittedName>
        <fullName evidence="1">Uncharacterized protein</fullName>
    </submittedName>
</protein>
<dbReference type="EMBL" id="JABEQI010000008">
    <property type="protein sequence ID" value="MBB2187332.1"/>
    <property type="molecule type" value="Genomic_DNA"/>
</dbReference>
<dbReference type="RefSeq" id="WP_147280876.1">
    <property type="nucleotide sequence ID" value="NZ_QQAW01000014.1"/>
</dbReference>
<evidence type="ECO:0000313" key="1">
    <source>
        <dbReference type="EMBL" id="MBB2187332.1"/>
    </source>
</evidence>
<name>A0A7W4PAQ9_GLULI</name>
<sequence length="81" mass="9205">MSAGTASSSRPSTSMTWIARYSAAIRRGYMAASGERTWRQYWQDRPVNSPCCAIHQNRPISWMPAGWVRDGWARLKAVMAR</sequence>
<reference evidence="1 2" key="1">
    <citation type="submission" date="2020-04" db="EMBL/GenBank/DDBJ databases">
        <title>Description of novel Gluconacetobacter.</title>
        <authorList>
            <person name="Sombolestani A."/>
        </authorList>
    </citation>
    <scope>NUCLEOTIDE SEQUENCE [LARGE SCALE GENOMIC DNA]</scope>
    <source>
        <strain evidence="1 2">LMG 1382</strain>
    </source>
</reference>
<organism evidence="1 2">
    <name type="scientific">Gluconacetobacter liquefaciens</name>
    <name type="common">Acetobacter liquefaciens</name>
    <dbReference type="NCBI Taxonomy" id="89584"/>
    <lineage>
        <taxon>Bacteria</taxon>
        <taxon>Pseudomonadati</taxon>
        <taxon>Pseudomonadota</taxon>
        <taxon>Alphaproteobacteria</taxon>
        <taxon>Acetobacterales</taxon>
        <taxon>Acetobacteraceae</taxon>
        <taxon>Gluconacetobacter</taxon>
    </lineage>
</organism>
<evidence type="ECO:0000313" key="2">
    <source>
        <dbReference type="Proteomes" id="UP000562982"/>
    </source>
</evidence>
<dbReference type="Proteomes" id="UP000562982">
    <property type="component" value="Unassembled WGS sequence"/>
</dbReference>
<dbReference type="AlphaFoldDB" id="A0A7W4PAQ9"/>